<reference evidence="13" key="1">
    <citation type="journal article" date="2020" name="Stud. Mycol.">
        <title>101 Dothideomycetes genomes: a test case for predicting lifestyles and emergence of pathogens.</title>
        <authorList>
            <person name="Haridas S."/>
            <person name="Albert R."/>
            <person name="Binder M."/>
            <person name="Bloem J."/>
            <person name="Labutti K."/>
            <person name="Salamov A."/>
            <person name="Andreopoulos B."/>
            <person name="Baker S."/>
            <person name="Barry K."/>
            <person name="Bills G."/>
            <person name="Bluhm B."/>
            <person name="Cannon C."/>
            <person name="Castanera R."/>
            <person name="Culley D."/>
            <person name="Daum C."/>
            <person name="Ezra D."/>
            <person name="Gonzalez J."/>
            <person name="Henrissat B."/>
            <person name="Kuo A."/>
            <person name="Liang C."/>
            <person name="Lipzen A."/>
            <person name="Lutzoni F."/>
            <person name="Magnuson J."/>
            <person name="Mondo S."/>
            <person name="Nolan M."/>
            <person name="Ohm R."/>
            <person name="Pangilinan J."/>
            <person name="Park H.-J."/>
            <person name="Ramirez L."/>
            <person name="Alfaro M."/>
            <person name="Sun H."/>
            <person name="Tritt A."/>
            <person name="Yoshinaga Y."/>
            <person name="Zwiers L.-H."/>
            <person name="Turgeon B."/>
            <person name="Goodwin S."/>
            <person name="Spatafora J."/>
            <person name="Crous P."/>
            <person name="Grigoriev I."/>
        </authorList>
    </citation>
    <scope>NUCLEOTIDE SEQUENCE</scope>
    <source>
        <strain evidence="13">CBS 122681</strain>
    </source>
</reference>
<feature type="transmembrane region" description="Helical" evidence="11">
    <location>
        <begin position="289"/>
        <end position="310"/>
    </location>
</feature>
<dbReference type="InterPro" id="IPR036259">
    <property type="entry name" value="MFS_trans_sf"/>
</dbReference>
<dbReference type="PANTHER" id="PTHR23501">
    <property type="entry name" value="MAJOR FACILITATOR SUPERFAMILY"/>
    <property type="match status" value="1"/>
</dbReference>
<feature type="transmembrane region" description="Helical" evidence="11">
    <location>
        <begin position="181"/>
        <end position="197"/>
    </location>
</feature>
<feature type="transmembrane region" description="Helical" evidence="11">
    <location>
        <begin position="569"/>
        <end position="586"/>
    </location>
</feature>
<keyword evidence="6 11" id="KW-1133">Transmembrane helix</keyword>
<feature type="transmembrane region" description="Helical" evidence="11">
    <location>
        <begin position="240"/>
        <end position="262"/>
    </location>
</feature>
<feature type="transmembrane region" description="Helical" evidence="11">
    <location>
        <begin position="152"/>
        <end position="169"/>
    </location>
</feature>
<comment type="similarity">
    <text evidence="2">Belongs to the major facilitator superfamily.</text>
</comment>
<dbReference type="GO" id="GO:0022857">
    <property type="term" value="F:transmembrane transporter activity"/>
    <property type="evidence" value="ECO:0007669"/>
    <property type="project" value="InterPro"/>
</dbReference>
<feature type="transmembrane region" description="Helical" evidence="11">
    <location>
        <begin position="355"/>
        <end position="376"/>
    </location>
</feature>
<evidence type="ECO:0000256" key="5">
    <source>
        <dbReference type="ARBA" id="ARBA00022692"/>
    </source>
</evidence>
<feature type="transmembrane region" description="Helical" evidence="11">
    <location>
        <begin position="396"/>
        <end position="417"/>
    </location>
</feature>
<keyword evidence="7" id="KW-0408">Iron</keyword>
<feature type="transmembrane region" description="Helical" evidence="11">
    <location>
        <begin position="121"/>
        <end position="140"/>
    </location>
</feature>
<dbReference type="Pfam" id="PF07690">
    <property type="entry name" value="MFS_1"/>
    <property type="match status" value="2"/>
</dbReference>
<evidence type="ECO:0000256" key="3">
    <source>
        <dbReference type="ARBA" id="ARBA00022448"/>
    </source>
</evidence>
<dbReference type="Proteomes" id="UP000799324">
    <property type="component" value="Unassembled WGS sequence"/>
</dbReference>
<feature type="transmembrane region" description="Helical" evidence="11">
    <location>
        <begin position="84"/>
        <end position="101"/>
    </location>
</feature>
<keyword evidence="4" id="KW-0410">Iron transport</keyword>
<keyword evidence="9 11" id="KW-0472">Membrane</keyword>
<dbReference type="InterPro" id="IPR011701">
    <property type="entry name" value="MFS"/>
</dbReference>
<evidence type="ECO:0000256" key="7">
    <source>
        <dbReference type="ARBA" id="ARBA00023004"/>
    </source>
</evidence>
<dbReference type="OrthoDB" id="4078873at2759"/>
<accession>A0A6A6T1S2</accession>
<feature type="transmembrane region" description="Helical" evidence="11">
    <location>
        <begin position="455"/>
        <end position="480"/>
    </location>
</feature>
<evidence type="ECO:0000259" key="12">
    <source>
        <dbReference type="PROSITE" id="PS50850"/>
    </source>
</evidence>
<gene>
    <name evidence="13" type="ORF">K491DRAFT_21023</name>
</gene>
<evidence type="ECO:0000256" key="9">
    <source>
        <dbReference type="ARBA" id="ARBA00023136"/>
    </source>
</evidence>
<dbReference type="FunFam" id="1.20.1250.20:FF:000284">
    <property type="entry name" value="Siderophore iron transporter mirB"/>
    <property type="match status" value="1"/>
</dbReference>
<organism evidence="13 14">
    <name type="scientific">Lophiostoma macrostomum CBS 122681</name>
    <dbReference type="NCBI Taxonomy" id="1314788"/>
    <lineage>
        <taxon>Eukaryota</taxon>
        <taxon>Fungi</taxon>
        <taxon>Dikarya</taxon>
        <taxon>Ascomycota</taxon>
        <taxon>Pezizomycotina</taxon>
        <taxon>Dothideomycetes</taxon>
        <taxon>Pleosporomycetidae</taxon>
        <taxon>Pleosporales</taxon>
        <taxon>Lophiostomataceae</taxon>
        <taxon>Lophiostoma</taxon>
    </lineage>
</organism>
<keyword evidence="8" id="KW-0406">Ion transport</keyword>
<evidence type="ECO:0000256" key="1">
    <source>
        <dbReference type="ARBA" id="ARBA00004141"/>
    </source>
</evidence>
<keyword evidence="14" id="KW-1185">Reference proteome</keyword>
<feature type="transmembrane region" description="Helical" evidence="11">
    <location>
        <begin position="322"/>
        <end position="343"/>
    </location>
</feature>
<dbReference type="Gene3D" id="1.20.1250.20">
    <property type="entry name" value="MFS general substrate transporter like domains"/>
    <property type="match status" value="2"/>
</dbReference>
<evidence type="ECO:0000256" key="6">
    <source>
        <dbReference type="ARBA" id="ARBA00022989"/>
    </source>
</evidence>
<sequence length="602" mass="65928">MPSLRTVFQRRNTEDQFNTQRTQDYDLPSAAQHGDEKAIGTSAGEPVVVDTETQKPVEELPAGHAQDGVRKVEAMTLTWTKSSLAVAYIFMFLLYFVNAFQSSITGNLTAYVLSGFEAHSLIPVISIVSNVMCAAAYLPVAKLLNVWGRPQGFLIMASLSTLGLILMATTKDVQTYCAAQVFYSVGFTGMIFSIDVITADTSSLKDRGLAYAFTSSPYIITALAGPAAAEGFYEKISWRWAFGCFAIILPFVAAPLFGTLLFNQQKAKKKGLLIKEPSGRTILQSIWHYILEFDALGVLLLASGLVLFLLPFSLASSTSASWRSASILTMLILGSVLLAAFALAERLVPKPFLPFHLLASRTVMGACLLDATYQIAYYCWASYFSSYLQVVHGLSITQAGWVSGVFDIIAGLWLLFVGYLIRRSLRYKWLLLCAVPLYTLGVGLMIYFRMPHTNVGYIVLCQVLIAFAGSTMILGQQVAITCTAEHDQVSACLALLGLFGYVGGAVGNSVSAAIWTHTLPRYLQSNLPEQVRGDWEAIYGDLELQLSYEMGDPVREVIIQGYGKAQRRMLIAGTGVMALAFVWVALMKNVKLSRQQTKGIVF</sequence>
<evidence type="ECO:0000313" key="13">
    <source>
        <dbReference type="EMBL" id="KAF2653081.1"/>
    </source>
</evidence>
<evidence type="ECO:0000256" key="4">
    <source>
        <dbReference type="ARBA" id="ARBA00022496"/>
    </source>
</evidence>
<proteinExistence type="inferred from homology"/>
<evidence type="ECO:0000256" key="10">
    <source>
        <dbReference type="SAM" id="MobiDB-lite"/>
    </source>
</evidence>
<evidence type="ECO:0000256" key="8">
    <source>
        <dbReference type="ARBA" id="ARBA00023065"/>
    </source>
</evidence>
<dbReference type="AlphaFoldDB" id="A0A6A6T1S2"/>
<evidence type="ECO:0000313" key="14">
    <source>
        <dbReference type="Proteomes" id="UP000799324"/>
    </source>
</evidence>
<evidence type="ECO:0000256" key="2">
    <source>
        <dbReference type="ARBA" id="ARBA00008335"/>
    </source>
</evidence>
<name>A0A6A6T1S2_9PLEO</name>
<feature type="transmembrane region" description="Helical" evidence="11">
    <location>
        <begin position="429"/>
        <end position="449"/>
    </location>
</feature>
<dbReference type="PANTHER" id="PTHR23501:SF55">
    <property type="entry name" value="SIDEROPHORE IRON TRANSPORTER, PUTATIVE (AFU_ORTHOLOGUE AFUA_3G03440)-RELATED"/>
    <property type="match status" value="1"/>
</dbReference>
<dbReference type="GO" id="GO:0010106">
    <property type="term" value="P:cellular response to iron ion starvation"/>
    <property type="evidence" value="ECO:0007669"/>
    <property type="project" value="UniProtKB-ARBA"/>
</dbReference>
<comment type="subcellular location">
    <subcellularLocation>
        <location evidence="1">Membrane</location>
        <topology evidence="1">Multi-pass membrane protein</topology>
    </subcellularLocation>
</comment>
<dbReference type="GO" id="GO:0005886">
    <property type="term" value="C:plasma membrane"/>
    <property type="evidence" value="ECO:0007669"/>
    <property type="project" value="TreeGrafter"/>
</dbReference>
<dbReference type="SUPFAM" id="SSF103473">
    <property type="entry name" value="MFS general substrate transporter"/>
    <property type="match status" value="1"/>
</dbReference>
<protein>
    <submittedName>
        <fullName evidence="13">Putative MFS siderophore transporter</fullName>
    </submittedName>
</protein>
<feature type="domain" description="Major facilitator superfamily (MFS) profile" evidence="12">
    <location>
        <begin position="87"/>
        <end position="590"/>
    </location>
</feature>
<dbReference type="EMBL" id="MU004387">
    <property type="protein sequence ID" value="KAF2653081.1"/>
    <property type="molecule type" value="Genomic_DNA"/>
</dbReference>
<keyword evidence="5 11" id="KW-0812">Transmembrane</keyword>
<dbReference type="FunFam" id="1.20.1250.20:FF:000302">
    <property type="entry name" value="MFS siderochrome iron transporter MirB"/>
    <property type="match status" value="1"/>
</dbReference>
<feature type="region of interest" description="Disordered" evidence="10">
    <location>
        <begin position="1"/>
        <end position="36"/>
    </location>
</feature>
<evidence type="ECO:0000256" key="11">
    <source>
        <dbReference type="SAM" id="Phobius"/>
    </source>
</evidence>
<dbReference type="InterPro" id="IPR020846">
    <property type="entry name" value="MFS_dom"/>
</dbReference>
<dbReference type="GO" id="GO:0006826">
    <property type="term" value="P:iron ion transport"/>
    <property type="evidence" value="ECO:0007669"/>
    <property type="project" value="UniProtKB-KW"/>
</dbReference>
<dbReference type="PROSITE" id="PS50850">
    <property type="entry name" value="MFS"/>
    <property type="match status" value="1"/>
</dbReference>
<feature type="transmembrane region" description="Helical" evidence="11">
    <location>
        <begin position="209"/>
        <end position="228"/>
    </location>
</feature>
<feature type="transmembrane region" description="Helical" evidence="11">
    <location>
        <begin position="492"/>
        <end position="515"/>
    </location>
</feature>
<keyword evidence="3" id="KW-0813">Transport</keyword>